<organism evidence="2 3">
    <name type="scientific">Maribellus comscasis</name>
    <dbReference type="NCBI Taxonomy" id="2681766"/>
    <lineage>
        <taxon>Bacteria</taxon>
        <taxon>Pseudomonadati</taxon>
        <taxon>Bacteroidota</taxon>
        <taxon>Bacteroidia</taxon>
        <taxon>Marinilabiliales</taxon>
        <taxon>Prolixibacteraceae</taxon>
        <taxon>Maribellus</taxon>
    </lineage>
</organism>
<accession>A0A6I6K3F8</accession>
<dbReference type="RefSeq" id="WP_158872218.1">
    <property type="nucleotide sequence ID" value="NZ_CP046401.1"/>
</dbReference>
<gene>
    <name evidence="2" type="ORF">GM418_30970</name>
</gene>
<dbReference type="EMBL" id="CP046401">
    <property type="protein sequence ID" value="QGY47920.1"/>
    <property type="molecule type" value="Genomic_DNA"/>
</dbReference>
<keyword evidence="3" id="KW-1185">Reference proteome</keyword>
<proteinExistence type="predicted"/>
<protein>
    <submittedName>
        <fullName evidence="2">Uncharacterized protein</fullName>
    </submittedName>
</protein>
<feature type="signal peptide" evidence="1">
    <location>
        <begin position="1"/>
        <end position="29"/>
    </location>
</feature>
<name>A0A6I6K3F8_9BACT</name>
<evidence type="ECO:0000256" key="1">
    <source>
        <dbReference type="SAM" id="SignalP"/>
    </source>
</evidence>
<dbReference type="AlphaFoldDB" id="A0A6I6K3F8"/>
<dbReference type="Proteomes" id="UP000428260">
    <property type="component" value="Chromosome"/>
</dbReference>
<evidence type="ECO:0000313" key="2">
    <source>
        <dbReference type="EMBL" id="QGY47920.1"/>
    </source>
</evidence>
<evidence type="ECO:0000313" key="3">
    <source>
        <dbReference type="Proteomes" id="UP000428260"/>
    </source>
</evidence>
<sequence length="71" mass="8057">MKKKIKLIFGFAAMCISVFTMFYSTSIKAADNTIQTSECRWSDRIDGGNGYFFFCGYYDRPLHCNCGDIAS</sequence>
<dbReference type="KEGG" id="mcos:GM418_30970"/>
<feature type="chain" id="PRO_5026071882" evidence="1">
    <location>
        <begin position="30"/>
        <end position="71"/>
    </location>
</feature>
<keyword evidence="1" id="KW-0732">Signal</keyword>
<reference evidence="2 3" key="1">
    <citation type="submission" date="2019-11" db="EMBL/GenBank/DDBJ databases">
        <authorList>
            <person name="Zheng R.K."/>
            <person name="Sun C.M."/>
        </authorList>
    </citation>
    <scope>NUCLEOTIDE SEQUENCE [LARGE SCALE GENOMIC DNA]</scope>
    <source>
        <strain evidence="2 3">WC007</strain>
    </source>
</reference>